<sequence>MPSFTIVHSVLKGHCKDYAKSAIRQAACPPFKQIRYGRIGFKEEEGAVKVDLHEGCGRIKLYWTMIGLYGTH</sequence>
<proteinExistence type="predicted"/>
<dbReference type="AlphaFoldDB" id="A0A1X7SZD9"/>
<protein>
    <submittedName>
        <fullName evidence="1">Uncharacterized protein</fullName>
    </submittedName>
</protein>
<evidence type="ECO:0000313" key="1">
    <source>
        <dbReference type="EnsemblMetazoa" id="Aqu2.1.07528_001"/>
    </source>
</evidence>
<reference evidence="1" key="1">
    <citation type="submission" date="2017-05" db="UniProtKB">
        <authorList>
            <consortium name="EnsemblMetazoa"/>
        </authorList>
    </citation>
    <scope>IDENTIFICATION</scope>
</reference>
<organism evidence="1">
    <name type="scientific">Amphimedon queenslandica</name>
    <name type="common">Sponge</name>
    <dbReference type="NCBI Taxonomy" id="400682"/>
    <lineage>
        <taxon>Eukaryota</taxon>
        <taxon>Metazoa</taxon>
        <taxon>Porifera</taxon>
        <taxon>Demospongiae</taxon>
        <taxon>Heteroscleromorpha</taxon>
        <taxon>Haplosclerida</taxon>
        <taxon>Niphatidae</taxon>
        <taxon>Amphimedon</taxon>
    </lineage>
</organism>
<dbReference type="EnsemblMetazoa" id="Aqu2.1.07528_001">
    <property type="protein sequence ID" value="Aqu2.1.07528_001"/>
    <property type="gene ID" value="Aqu2.1.07528"/>
</dbReference>
<dbReference type="STRING" id="400682.A0A1X7SZD9"/>
<accession>A0A1X7SZD9</accession>
<name>A0A1X7SZD9_AMPQE</name>
<dbReference type="InParanoid" id="A0A1X7SZD9"/>